<dbReference type="EMBL" id="MN850568">
    <property type="protein sequence ID" value="QHR65295.1"/>
    <property type="molecule type" value="Genomic_DNA"/>
</dbReference>
<gene>
    <name evidence="1" type="ORF">altidsur_28</name>
</gene>
<dbReference type="Proteomes" id="UP000464308">
    <property type="component" value="Segment"/>
</dbReference>
<accession>A0A6B9WNP7</accession>
<keyword evidence="2" id="KW-1185">Reference proteome</keyword>
<organism evidence="1 2">
    <name type="scientific">Escherichia phage altidsur</name>
    <dbReference type="NCBI Taxonomy" id="2696381"/>
    <lineage>
        <taxon>Viruses</taxon>
        <taxon>Duplodnaviria</taxon>
        <taxon>Heunggongvirae</taxon>
        <taxon>Uroviricota</taxon>
        <taxon>Caudoviricetes</taxon>
        <taxon>Autographivirales</taxon>
        <taxon>Autoscriptoviridae</taxon>
        <taxon>Stentvirinae</taxon>
        <taxon>Bonnellvirus</taxon>
        <taxon>Bonnellvirus altidsur</taxon>
    </lineage>
</organism>
<sequence length="236" mass="26906">MMKSVSNDEWPELAKRLPVGQKRRTFHSCSRSFSKTNFEYGRAPDYIWCKCHRCGYSRKHDLTHAVYVPPAEVQVKVPTDVVPITEVIAKQPRLLLPVLERENLMPHLSILTASPTYGRLYLPDDTGSYCGLDYTGRQFIPWRSPHKHSLAMKVHPRGDAETNCLWVYGEVDEYLQQVRDGGNCAFVPNVDDTTLQALVSVTLAYGYNLVVICHHPSAQRIRRELRVVGRVQIVGE</sequence>
<proteinExistence type="predicted"/>
<name>A0A6B9WNP7_9CAUD</name>
<evidence type="ECO:0000313" key="1">
    <source>
        <dbReference type="EMBL" id="QHR65295.1"/>
    </source>
</evidence>
<evidence type="ECO:0000313" key="2">
    <source>
        <dbReference type="Proteomes" id="UP000464308"/>
    </source>
</evidence>
<protein>
    <submittedName>
        <fullName evidence="1">DNA primase</fullName>
    </submittedName>
</protein>
<reference evidence="2" key="1">
    <citation type="submission" date="2019-12" db="EMBL/GenBank/DDBJ databases">
        <authorList>
            <person name="Olsen N.S."/>
            <person name="Junco L.M.F."/>
            <person name="Kot W."/>
            <person name="Hansen L.H."/>
        </authorList>
    </citation>
    <scope>NUCLEOTIDE SEQUENCE [LARGE SCALE GENOMIC DNA]</scope>
</reference>